<accession>W7UCL2</accession>
<dbReference type="PANTHER" id="PTHR33835:SF1">
    <property type="entry name" value="METALLO-BETA-LACTAMASE DOMAIN-CONTAINING PROTEIN"/>
    <property type="match status" value="1"/>
</dbReference>
<protein>
    <recommendedName>
        <fullName evidence="5">Amidohydrolase-related domain-containing protein</fullName>
    </recommendedName>
</protein>
<proteinExistence type="predicted"/>
<evidence type="ECO:0000256" key="1">
    <source>
        <dbReference type="SAM" id="MobiDB-lite"/>
    </source>
</evidence>
<evidence type="ECO:0008006" key="5">
    <source>
        <dbReference type="Google" id="ProtNLM"/>
    </source>
</evidence>
<comment type="caution">
    <text evidence="3">The sequence shown here is derived from an EMBL/GenBank/DDBJ whole genome shotgun (WGS) entry which is preliminary data.</text>
</comment>
<keyword evidence="2" id="KW-0732">Signal</keyword>
<dbReference type="PANTHER" id="PTHR33835">
    <property type="entry name" value="YALI0C07656P"/>
    <property type="match status" value="1"/>
</dbReference>
<dbReference type="Proteomes" id="UP000019335">
    <property type="component" value="Chromosome 1"/>
</dbReference>
<feature type="chain" id="PRO_5004901614" description="Amidohydrolase-related domain-containing protein" evidence="2">
    <location>
        <begin position="37"/>
        <end position="387"/>
    </location>
</feature>
<evidence type="ECO:0000313" key="4">
    <source>
        <dbReference type="Proteomes" id="UP000019335"/>
    </source>
</evidence>
<dbReference type="AlphaFoldDB" id="W7UCL2"/>
<organism evidence="3 4">
    <name type="scientific">Nannochloropsis gaditana</name>
    <dbReference type="NCBI Taxonomy" id="72520"/>
    <lineage>
        <taxon>Eukaryota</taxon>
        <taxon>Sar</taxon>
        <taxon>Stramenopiles</taxon>
        <taxon>Ochrophyta</taxon>
        <taxon>Eustigmatophyceae</taxon>
        <taxon>Eustigmatales</taxon>
        <taxon>Monodopsidaceae</taxon>
        <taxon>Nannochloropsis</taxon>
    </lineage>
</organism>
<dbReference type="InterPro" id="IPR025638">
    <property type="entry name" value="DUF4336"/>
</dbReference>
<reference evidence="3 4" key="1">
    <citation type="journal article" date="2014" name="Mol. Plant">
        <title>Chromosome Scale Genome Assembly and Transcriptome Profiling of Nannochloropsis gaditana in Nitrogen Depletion.</title>
        <authorList>
            <person name="Corteggiani Carpinelli E."/>
            <person name="Telatin A."/>
            <person name="Vitulo N."/>
            <person name="Forcato C."/>
            <person name="D'Angelo M."/>
            <person name="Schiavon R."/>
            <person name="Vezzi A."/>
            <person name="Giacometti G.M."/>
            <person name="Morosinotto T."/>
            <person name="Valle G."/>
        </authorList>
    </citation>
    <scope>NUCLEOTIDE SEQUENCE [LARGE SCALE GENOMIC DNA]</scope>
    <source>
        <strain evidence="3 4">B-31</strain>
    </source>
</reference>
<keyword evidence="4" id="KW-1185">Reference proteome</keyword>
<dbReference type="EMBL" id="AZIL01000033">
    <property type="protein sequence ID" value="EWM30496.1"/>
    <property type="molecule type" value="Genomic_DNA"/>
</dbReference>
<gene>
    <name evidence="3" type="ORF">Naga_100013g81</name>
</gene>
<name>W7UCL2_9STRA</name>
<feature type="compositionally biased region" description="Low complexity" evidence="1">
    <location>
        <begin position="67"/>
        <end position="91"/>
    </location>
</feature>
<sequence length="387" mass="43349">MAAIIGGSWRLELHQRSRLLSFFLFVSLFLPVTVEAFTARIHGCPTMSSLNRPKASGGSSDSRRGGTRSSFSTANAKPSSWQRPRSSSSPPFTYPIPQKNPFPWKAAQSPPPTPTRLTPKSSLPPAVDVGARDQIYEPSLLPPRKKPTTLLISDRKRGLWVFEQPFVLGVVDVKNRMSVLRLSDGGFALYSPLAATPECIDMLKSLVKSEKLSLSSAWFMVPSSFPEHHESLVTWREVFPEARVVSVHPRINVISEFLLEGPSTDAPSQLPFPLRKDLDVAVYETPLLREMVLTHKPSKTLFVADSGFYINEEYSNSLTRGITQLQGIYDRFVTPPFFRLGMNKKEGKRLYERVKDWGFDKIVTCHAALVEEGKGKEAFLEGYRHLA</sequence>
<dbReference type="Pfam" id="PF14234">
    <property type="entry name" value="DUF4336"/>
    <property type="match status" value="1"/>
</dbReference>
<evidence type="ECO:0000313" key="3">
    <source>
        <dbReference type="EMBL" id="EWM30496.1"/>
    </source>
</evidence>
<feature type="signal peptide" evidence="2">
    <location>
        <begin position="1"/>
        <end position="36"/>
    </location>
</feature>
<evidence type="ECO:0000256" key="2">
    <source>
        <dbReference type="SAM" id="SignalP"/>
    </source>
</evidence>
<feature type="region of interest" description="Disordered" evidence="1">
    <location>
        <begin position="45"/>
        <end position="128"/>
    </location>
</feature>